<evidence type="ECO:0000256" key="2">
    <source>
        <dbReference type="ARBA" id="ARBA00022801"/>
    </source>
</evidence>
<protein>
    <submittedName>
        <fullName evidence="4">HAD-superfamily hydrolase</fullName>
    </submittedName>
</protein>
<proteinExistence type="predicted"/>
<dbReference type="SFLD" id="SFLDG01140">
    <property type="entry name" value="C2.B:_Phosphomannomutase_and_P"/>
    <property type="match status" value="1"/>
</dbReference>
<keyword evidence="3" id="KW-0460">Magnesium</keyword>
<dbReference type="GO" id="GO:0050531">
    <property type="term" value="F:mannosyl-3-phosphoglycerate phosphatase activity"/>
    <property type="evidence" value="ECO:0007669"/>
    <property type="project" value="InterPro"/>
</dbReference>
<gene>
    <name evidence="4" type="ordered locus">RLO149_c007170</name>
</gene>
<dbReference type="SFLD" id="SFLDS00003">
    <property type="entry name" value="Haloacid_Dehalogenase"/>
    <property type="match status" value="1"/>
</dbReference>
<dbReference type="InterPro" id="IPR023214">
    <property type="entry name" value="HAD_sf"/>
</dbReference>
<organism evidence="4 5">
    <name type="scientific">Roseobacter litoralis (strain ATCC 49566 / DSM 6996 / JCM 21268 / NBRC 15278 / OCh 149)</name>
    <dbReference type="NCBI Taxonomy" id="391595"/>
    <lineage>
        <taxon>Bacteria</taxon>
        <taxon>Pseudomonadati</taxon>
        <taxon>Pseudomonadota</taxon>
        <taxon>Alphaproteobacteria</taxon>
        <taxon>Rhodobacterales</taxon>
        <taxon>Roseobacteraceae</taxon>
        <taxon>Roseobacter</taxon>
    </lineage>
</organism>
<dbReference type="STRING" id="391595.RLO149_c007170"/>
<dbReference type="NCBIfam" id="TIGR01486">
    <property type="entry name" value="HAD-SF-IIB-MPGP"/>
    <property type="match status" value="1"/>
</dbReference>
<accession>F7ZKS8</accession>
<dbReference type="SFLD" id="SFLDG01142">
    <property type="entry name" value="C2.B.2:_Mannosyl-3-phosphoglyc"/>
    <property type="match status" value="1"/>
</dbReference>
<keyword evidence="2 4" id="KW-0378">Hydrolase</keyword>
<dbReference type="EMBL" id="CP002623">
    <property type="protein sequence ID" value="AEI92744.1"/>
    <property type="molecule type" value="Genomic_DNA"/>
</dbReference>
<name>F7ZKS8_ROSLO</name>
<reference evidence="4 5" key="1">
    <citation type="journal article" date="2011" name="BMC Genomics">
        <title>Comparative genome analysis and genome-guided physiological analysis of Roseobacter litoralis.</title>
        <authorList>
            <person name="Kalhoefer D."/>
            <person name="Thole S."/>
            <person name="Voget S."/>
            <person name="Lehmann R."/>
            <person name="Liesegang H."/>
            <person name="Wollher A."/>
            <person name="Daniel R."/>
            <person name="Simon M."/>
            <person name="Brinkhoff T."/>
        </authorList>
    </citation>
    <scope>NUCLEOTIDE SEQUENCE [LARGE SCALE GENOMIC DNA]</scope>
    <source>
        <strain evidence="5">ATCC 49566 / DSM 6996 / JCM 21268 / NBRC 15278 / OCh 149</strain>
    </source>
</reference>
<dbReference type="SUPFAM" id="SSF56784">
    <property type="entry name" value="HAD-like"/>
    <property type="match status" value="1"/>
</dbReference>
<keyword evidence="1" id="KW-0479">Metal-binding</keyword>
<dbReference type="NCBIfam" id="NF001216">
    <property type="entry name" value="PRK00192.1-2"/>
    <property type="match status" value="1"/>
</dbReference>
<dbReference type="KEGG" id="rli:RLO149_c007170"/>
<evidence type="ECO:0000313" key="5">
    <source>
        <dbReference type="Proteomes" id="UP000001353"/>
    </source>
</evidence>
<evidence type="ECO:0000313" key="4">
    <source>
        <dbReference type="EMBL" id="AEI92744.1"/>
    </source>
</evidence>
<keyword evidence="5" id="KW-1185">Reference proteome</keyword>
<dbReference type="InterPro" id="IPR006379">
    <property type="entry name" value="HAD-SF_hydro_IIB"/>
</dbReference>
<dbReference type="NCBIfam" id="TIGR01484">
    <property type="entry name" value="HAD-SF-IIB"/>
    <property type="match status" value="1"/>
</dbReference>
<dbReference type="eggNOG" id="COG3769">
    <property type="taxonomic scope" value="Bacteria"/>
</dbReference>
<dbReference type="AlphaFoldDB" id="F7ZKS8"/>
<sequence>MLSIMQNALHLLVFTDLDGTLIDHDTYQWAPAQPALCALSRIHAGVILASSKTAPEVNALREALDLADWPAIIENGAGLLPAHGQSAPDGHEYHQIRSALAQIPNALRRHFTGFGDLTPAEVEKVTGLSTTAATQAKERAFSEPGLWHGTENELSEFKNALQALGISTRDGGRFLTLSYGKNKSDQMAAIVTRYAPKHTIALGDAPNDVEMLEAAEFGVVIPNPNGRALPKLVGEAKGRIIRAPETGPAGWNAAILGLLEKLDLQKD</sequence>
<dbReference type="GO" id="GO:0005829">
    <property type="term" value="C:cytosol"/>
    <property type="evidence" value="ECO:0007669"/>
    <property type="project" value="TreeGrafter"/>
</dbReference>
<dbReference type="GO" id="GO:0051479">
    <property type="term" value="P:mannosylglycerate biosynthetic process"/>
    <property type="evidence" value="ECO:0007669"/>
    <property type="project" value="InterPro"/>
</dbReference>
<dbReference type="PANTHER" id="PTHR10000">
    <property type="entry name" value="PHOSPHOSERINE PHOSPHATASE"/>
    <property type="match status" value="1"/>
</dbReference>
<dbReference type="Pfam" id="PF00702">
    <property type="entry name" value="Hydrolase"/>
    <property type="match status" value="1"/>
</dbReference>
<dbReference type="Proteomes" id="UP000001353">
    <property type="component" value="Chromosome"/>
</dbReference>
<dbReference type="HOGENOM" id="CLU_063016_0_0_5"/>
<evidence type="ECO:0000256" key="3">
    <source>
        <dbReference type="ARBA" id="ARBA00022842"/>
    </source>
</evidence>
<dbReference type="Gene3D" id="3.30.980.20">
    <property type="entry name" value="Putative mannosyl-3-phosphoglycerate phosphatase, domain 2"/>
    <property type="match status" value="1"/>
</dbReference>
<dbReference type="InterPro" id="IPR006381">
    <property type="entry name" value="HAD-SF-IIB-MPGP"/>
</dbReference>
<dbReference type="InterPro" id="IPR036412">
    <property type="entry name" value="HAD-like_sf"/>
</dbReference>
<dbReference type="PANTHER" id="PTHR10000:SF8">
    <property type="entry name" value="HAD SUPERFAMILY HYDROLASE-LIKE, TYPE 3"/>
    <property type="match status" value="1"/>
</dbReference>
<evidence type="ECO:0000256" key="1">
    <source>
        <dbReference type="ARBA" id="ARBA00022723"/>
    </source>
</evidence>
<dbReference type="GO" id="GO:0000287">
    <property type="term" value="F:magnesium ion binding"/>
    <property type="evidence" value="ECO:0007669"/>
    <property type="project" value="TreeGrafter"/>
</dbReference>
<dbReference type="Gene3D" id="3.40.50.1000">
    <property type="entry name" value="HAD superfamily/HAD-like"/>
    <property type="match status" value="1"/>
</dbReference>